<dbReference type="NCBIfam" id="TIGR00330">
    <property type="entry name" value="glpX"/>
    <property type="match status" value="1"/>
</dbReference>
<proteinExistence type="predicted"/>
<sequence>MTDVPLDRNIALDLVRVTEAAALAASRWMGRGDKEGADGAAVDAMRLALRTVSMDGTVIIGEGEKDEAPMLYNGERIGDGSPPECDIAVDPIDGTTLTSKGRGNALAVIALSEKGSMFDPGPCVYMDKLAVGPELVGMCSIELSATENLKTVAKAKRIDIRDVTAVVLDRDRHDDLVAEIREAGARIRLIPDGDVAGAITTAWPDSGADIMFGIGGTPEGVIAAAALKGMGGELQGRLWPRNDDERSAAIAAGYDLSKVLSTDDLVAGDNCFFAATGITDGELLKGVHVSAGFVSTQSLVIRSKTGTVRLMNARHRQN</sequence>
<dbReference type="GO" id="GO:0046872">
    <property type="term" value="F:metal ion binding"/>
    <property type="evidence" value="ECO:0007669"/>
    <property type="project" value="UniProtKB-KW"/>
</dbReference>
<keyword evidence="3" id="KW-0464">Manganese</keyword>
<dbReference type="GO" id="GO:0042132">
    <property type="term" value="F:fructose 1,6-bisphosphate 1-phosphatase activity"/>
    <property type="evidence" value="ECO:0007669"/>
    <property type="project" value="InterPro"/>
</dbReference>
<reference evidence="7" key="1">
    <citation type="submission" date="2020-05" db="EMBL/GenBank/DDBJ databases">
        <authorList>
            <person name="Chiriac C."/>
            <person name="Salcher M."/>
            <person name="Ghai R."/>
            <person name="Kavagutti S V."/>
        </authorList>
    </citation>
    <scope>NUCLEOTIDE SEQUENCE</scope>
</reference>
<dbReference type="EMBL" id="CAEZTR010000069">
    <property type="protein sequence ID" value="CAB4580769.1"/>
    <property type="molecule type" value="Genomic_DNA"/>
</dbReference>
<dbReference type="Pfam" id="PF03320">
    <property type="entry name" value="FBPase_glpX"/>
    <property type="match status" value="1"/>
</dbReference>
<evidence type="ECO:0000313" key="6">
    <source>
        <dbReference type="EMBL" id="CAB4580769.1"/>
    </source>
</evidence>
<accession>A0A6J6KMN7</accession>
<evidence type="ECO:0000313" key="5">
    <source>
        <dbReference type="EMBL" id="CAB4562568.1"/>
    </source>
</evidence>
<evidence type="ECO:0000256" key="1">
    <source>
        <dbReference type="ARBA" id="ARBA00022723"/>
    </source>
</evidence>
<dbReference type="CDD" id="cd01516">
    <property type="entry name" value="FBPase_glpX"/>
    <property type="match status" value="1"/>
</dbReference>
<dbReference type="PIRSF" id="PIRSF004532">
    <property type="entry name" value="GlpX"/>
    <property type="match status" value="1"/>
</dbReference>
<evidence type="ECO:0000313" key="8">
    <source>
        <dbReference type="EMBL" id="CAB4692337.1"/>
    </source>
</evidence>
<dbReference type="GO" id="GO:0005829">
    <property type="term" value="C:cytosol"/>
    <property type="evidence" value="ECO:0007669"/>
    <property type="project" value="TreeGrafter"/>
</dbReference>
<dbReference type="Gene3D" id="3.30.540.10">
    <property type="entry name" value="Fructose-1,6-Bisphosphatase, subunit A, domain 1"/>
    <property type="match status" value="1"/>
</dbReference>
<dbReference type="PANTHER" id="PTHR30447:SF0">
    <property type="entry name" value="FRUCTOSE-1,6-BISPHOSPHATASE 1 CLASS 2-RELATED"/>
    <property type="match status" value="1"/>
</dbReference>
<dbReference type="GO" id="GO:0006094">
    <property type="term" value="P:gluconeogenesis"/>
    <property type="evidence" value="ECO:0007669"/>
    <property type="project" value="InterPro"/>
</dbReference>
<keyword evidence="1" id="KW-0479">Metal-binding</keyword>
<dbReference type="EMBL" id="CAEZSU010000211">
    <property type="protein sequence ID" value="CAB4562568.1"/>
    <property type="molecule type" value="Genomic_DNA"/>
</dbReference>
<evidence type="ECO:0000256" key="2">
    <source>
        <dbReference type="ARBA" id="ARBA00022801"/>
    </source>
</evidence>
<keyword evidence="4" id="KW-0119">Carbohydrate metabolism</keyword>
<dbReference type="AlphaFoldDB" id="A0A6J6KMN7"/>
<keyword evidence="2" id="KW-0378">Hydrolase</keyword>
<dbReference type="Gene3D" id="3.40.190.90">
    <property type="match status" value="1"/>
</dbReference>
<evidence type="ECO:0000256" key="3">
    <source>
        <dbReference type="ARBA" id="ARBA00023211"/>
    </source>
</evidence>
<organism evidence="7">
    <name type="scientific">freshwater metagenome</name>
    <dbReference type="NCBI Taxonomy" id="449393"/>
    <lineage>
        <taxon>unclassified sequences</taxon>
        <taxon>metagenomes</taxon>
        <taxon>ecological metagenomes</taxon>
    </lineage>
</organism>
<dbReference type="GO" id="GO:0006071">
    <property type="term" value="P:glycerol metabolic process"/>
    <property type="evidence" value="ECO:0007669"/>
    <property type="project" value="InterPro"/>
</dbReference>
<protein>
    <submittedName>
        <fullName evidence="7">Unannotated protein</fullName>
    </submittedName>
</protein>
<evidence type="ECO:0000256" key="4">
    <source>
        <dbReference type="ARBA" id="ARBA00023277"/>
    </source>
</evidence>
<gene>
    <name evidence="5" type="ORF">UFOPK1495_01593</name>
    <name evidence="6" type="ORF">UFOPK1711_01171</name>
    <name evidence="7" type="ORF">UFOPK2143_01270</name>
    <name evidence="8" type="ORF">UFOPK2350_01644</name>
</gene>
<dbReference type="GO" id="GO:0030388">
    <property type="term" value="P:fructose 1,6-bisphosphate metabolic process"/>
    <property type="evidence" value="ECO:0007669"/>
    <property type="project" value="TreeGrafter"/>
</dbReference>
<name>A0A6J6KMN7_9ZZZZ</name>
<dbReference type="FunFam" id="3.40.190.90:FF:000001">
    <property type="entry name" value="Fructose-1,6-bisphosphatase"/>
    <property type="match status" value="1"/>
</dbReference>
<dbReference type="SUPFAM" id="SSF56655">
    <property type="entry name" value="Carbohydrate phosphatase"/>
    <property type="match status" value="1"/>
</dbReference>
<dbReference type="InterPro" id="IPR004464">
    <property type="entry name" value="FBPase_class-2/SBPase"/>
</dbReference>
<dbReference type="EMBL" id="CAEZXE010000189">
    <property type="protein sequence ID" value="CAB4692337.1"/>
    <property type="molecule type" value="Genomic_DNA"/>
</dbReference>
<dbReference type="EMBL" id="CAEZVV010000090">
    <property type="protein sequence ID" value="CAB4650891.1"/>
    <property type="molecule type" value="Genomic_DNA"/>
</dbReference>
<dbReference type="PANTHER" id="PTHR30447">
    <property type="entry name" value="FRUCTOSE-1,6-BISPHOSPHATASE CLASS 2"/>
    <property type="match status" value="1"/>
</dbReference>
<evidence type="ECO:0000313" key="7">
    <source>
        <dbReference type="EMBL" id="CAB4650891.1"/>
    </source>
</evidence>